<proteinExistence type="predicted"/>
<sequence length="138" mass="16053">MKVYLYISLFTYLFSSCCLADVFYYRIPFRIQTYSPVTKSKIESLAMGNGTQKLLQKNRDELLLLLNGANGECYHFDDKNVRIYIVDDKDRYYIDKGGVVSFDTQDNAKCLKSKIDENSIEKLLLEGDVDFWKNAENK</sequence>
<organism evidence="1 2">
    <name type="scientific">Escherichia albertii</name>
    <dbReference type="NCBI Taxonomy" id="208962"/>
    <lineage>
        <taxon>Bacteria</taxon>
        <taxon>Pseudomonadati</taxon>
        <taxon>Pseudomonadota</taxon>
        <taxon>Gammaproteobacteria</taxon>
        <taxon>Enterobacterales</taxon>
        <taxon>Enterobacteriaceae</taxon>
        <taxon>Escherichia</taxon>
    </lineage>
</organism>
<accession>A0ABX5HC64</accession>
<evidence type="ECO:0000313" key="2">
    <source>
        <dbReference type="Proteomes" id="UP000240382"/>
    </source>
</evidence>
<dbReference type="Proteomes" id="UP000240382">
    <property type="component" value="Unassembled WGS sequence"/>
</dbReference>
<name>A0ABX5HC64_ESCAL</name>
<dbReference type="PROSITE" id="PS51257">
    <property type="entry name" value="PROKAR_LIPOPROTEIN"/>
    <property type="match status" value="1"/>
</dbReference>
<dbReference type="RefSeq" id="WP_107193091.1">
    <property type="nucleotide sequence ID" value="NZ_PYQT01000034.1"/>
</dbReference>
<evidence type="ECO:0008006" key="3">
    <source>
        <dbReference type="Google" id="ProtNLM"/>
    </source>
</evidence>
<comment type="caution">
    <text evidence="1">The sequence shown here is derived from an EMBL/GenBank/DDBJ whole genome shotgun (WGS) entry which is preliminary data.</text>
</comment>
<gene>
    <name evidence="1" type="ORF">C7B09_21440</name>
</gene>
<dbReference type="EMBL" id="PYQT01000034">
    <property type="protein sequence ID" value="PSY39186.1"/>
    <property type="molecule type" value="Genomic_DNA"/>
</dbReference>
<keyword evidence="2" id="KW-1185">Reference proteome</keyword>
<evidence type="ECO:0000313" key="1">
    <source>
        <dbReference type="EMBL" id="PSY39186.1"/>
    </source>
</evidence>
<reference evidence="1 2" key="1">
    <citation type="submission" date="2018-03" db="EMBL/GenBank/DDBJ databases">
        <title>Whole Genome Sequencing of Escherichia coli isolates from wildlife.</title>
        <authorList>
            <person name="Whitehouse C.A."/>
            <person name="Lacher D.W."/>
            <person name="Mammel M.K."/>
            <person name="Barnaba T."/>
            <person name="Lorch J.M."/>
        </authorList>
    </citation>
    <scope>NUCLEOTIDE SEQUENCE [LARGE SCALE GENOMIC DNA]</scope>
    <source>
        <strain evidence="1 2">20507-2</strain>
    </source>
</reference>
<protein>
    <recommendedName>
        <fullName evidence="3">Lipoprotein</fullName>
    </recommendedName>
</protein>